<dbReference type="OrthoDB" id="276644at2"/>
<evidence type="ECO:0000256" key="1">
    <source>
        <dbReference type="SAM" id="Phobius"/>
    </source>
</evidence>
<dbReference type="RefSeq" id="WP_145026014.1">
    <property type="nucleotide sequence ID" value="NZ_CP036271.1"/>
</dbReference>
<organism evidence="3 4">
    <name type="scientific">Caulifigura coniformis</name>
    <dbReference type="NCBI Taxonomy" id="2527983"/>
    <lineage>
        <taxon>Bacteria</taxon>
        <taxon>Pseudomonadati</taxon>
        <taxon>Planctomycetota</taxon>
        <taxon>Planctomycetia</taxon>
        <taxon>Planctomycetales</taxon>
        <taxon>Planctomycetaceae</taxon>
        <taxon>Caulifigura</taxon>
    </lineage>
</organism>
<feature type="domain" description="TadE-like" evidence="2">
    <location>
        <begin position="17"/>
        <end position="59"/>
    </location>
</feature>
<keyword evidence="4" id="KW-1185">Reference proteome</keyword>
<dbReference type="Proteomes" id="UP000315700">
    <property type="component" value="Chromosome"/>
</dbReference>
<evidence type="ECO:0000313" key="4">
    <source>
        <dbReference type="Proteomes" id="UP000315700"/>
    </source>
</evidence>
<feature type="transmembrane region" description="Helical" evidence="1">
    <location>
        <begin position="20"/>
        <end position="38"/>
    </location>
</feature>
<keyword evidence="1" id="KW-0812">Transmembrane</keyword>
<evidence type="ECO:0000259" key="2">
    <source>
        <dbReference type="Pfam" id="PF07811"/>
    </source>
</evidence>
<proteinExistence type="predicted"/>
<name>A0A517S7G0_9PLAN</name>
<keyword evidence="1" id="KW-1133">Transmembrane helix</keyword>
<reference evidence="3 4" key="1">
    <citation type="submission" date="2019-02" db="EMBL/GenBank/DDBJ databases">
        <title>Deep-cultivation of Planctomycetes and their phenomic and genomic characterization uncovers novel biology.</title>
        <authorList>
            <person name="Wiegand S."/>
            <person name="Jogler M."/>
            <person name="Boedeker C."/>
            <person name="Pinto D."/>
            <person name="Vollmers J."/>
            <person name="Rivas-Marin E."/>
            <person name="Kohn T."/>
            <person name="Peeters S.H."/>
            <person name="Heuer A."/>
            <person name="Rast P."/>
            <person name="Oberbeckmann S."/>
            <person name="Bunk B."/>
            <person name="Jeske O."/>
            <person name="Meyerdierks A."/>
            <person name="Storesund J.E."/>
            <person name="Kallscheuer N."/>
            <person name="Luecker S."/>
            <person name="Lage O.M."/>
            <person name="Pohl T."/>
            <person name="Merkel B.J."/>
            <person name="Hornburger P."/>
            <person name="Mueller R.-W."/>
            <person name="Bruemmer F."/>
            <person name="Labrenz M."/>
            <person name="Spormann A.M."/>
            <person name="Op den Camp H."/>
            <person name="Overmann J."/>
            <person name="Amann R."/>
            <person name="Jetten M.S.M."/>
            <person name="Mascher T."/>
            <person name="Medema M.H."/>
            <person name="Devos D.P."/>
            <person name="Kaster A.-K."/>
            <person name="Ovreas L."/>
            <person name="Rohde M."/>
            <person name="Galperin M.Y."/>
            <person name="Jogler C."/>
        </authorList>
    </citation>
    <scope>NUCLEOTIDE SEQUENCE [LARGE SCALE GENOMIC DNA]</scope>
    <source>
        <strain evidence="3 4">Pan44</strain>
    </source>
</reference>
<dbReference type="EMBL" id="CP036271">
    <property type="protein sequence ID" value="QDT52045.1"/>
    <property type="molecule type" value="Genomic_DNA"/>
</dbReference>
<protein>
    <submittedName>
        <fullName evidence="3">TadE-like protein</fullName>
    </submittedName>
</protein>
<dbReference type="KEGG" id="ccos:Pan44_00530"/>
<dbReference type="AlphaFoldDB" id="A0A517S7G0"/>
<dbReference type="Pfam" id="PF07811">
    <property type="entry name" value="TadE"/>
    <property type="match status" value="1"/>
</dbReference>
<evidence type="ECO:0000313" key="3">
    <source>
        <dbReference type="EMBL" id="QDT52045.1"/>
    </source>
</evidence>
<sequence length="138" mass="14757">MQRAFLKGRRPRARQSGFAVVELAICLPLMVMLTFGAIEASNAIYLKQTLVTAAYEAARMATALGATQQDGEARYSEIVSAVGVQGTTITFTPQITAITPAGTAIRVTVTAPADSNSFSIRRFMKGTTLRASVTMPRL</sequence>
<dbReference type="InterPro" id="IPR012495">
    <property type="entry name" value="TadE-like_dom"/>
</dbReference>
<keyword evidence="1" id="KW-0472">Membrane</keyword>
<accession>A0A517S7G0</accession>
<dbReference type="InParanoid" id="A0A517S7G0"/>
<gene>
    <name evidence="3" type="ORF">Pan44_00530</name>
</gene>